<organism evidence="3 4">
    <name type="scientific">Hyalangium rubrum</name>
    <dbReference type="NCBI Taxonomy" id="3103134"/>
    <lineage>
        <taxon>Bacteria</taxon>
        <taxon>Pseudomonadati</taxon>
        <taxon>Myxococcota</taxon>
        <taxon>Myxococcia</taxon>
        <taxon>Myxococcales</taxon>
        <taxon>Cystobacterineae</taxon>
        <taxon>Archangiaceae</taxon>
        <taxon>Hyalangium</taxon>
    </lineage>
</organism>
<accession>A0ABU5GUW3</accession>
<proteinExistence type="predicted"/>
<gene>
    <name evidence="3" type="ORF">SYV04_00445</name>
</gene>
<dbReference type="RefSeq" id="WP_321543549.1">
    <property type="nucleotide sequence ID" value="NZ_JAXIVS010000001.1"/>
</dbReference>
<dbReference type="EMBL" id="JAXIVS010000001">
    <property type="protein sequence ID" value="MDY7224821.1"/>
    <property type="molecule type" value="Genomic_DNA"/>
</dbReference>
<feature type="compositionally biased region" description="Polar residues" evidence="1">
    <location>
        <begin position="118"/>
        <end position="129"/>
    </location>
</feature>
<protein>
    <recommendedName>
        <fullName evidence="5">Lipoprotein</fullName>
    </recommendedName>
</protein>
<evidence type="ECO:0000313" key="3">
    <source>
        <dbReference type="EMBL" id="MDY7224821.1"/>
    </source>
</evidence>
<evidence type="ECO:0000313" key="4">
    <source>
        <dbReference type="Proteomes" id="UP001291309"/>
    </source>
</evidence>
<evidence type="ECO:0000256" key="2">
    <source>
        <dbReference type="SAM" id="Phobius"/>
    </source>
</evidence>
<evidence type="ECO:0000256" key="1">
    <source>
        <dbReference type="SAM" id="MobiDB-lite"/>
    </source>
</evidence>
<keyword evidence="2" id="KW-0472">Membrane</keyword>
<feature type="region of interest" description="Disordered" evidence="1">
    <location>
        <begin position="112"/>
        <end position="138"/>
    </location>
</feature>
<sequence>MGTRSVVVAVSVSLLSLGCAGYCYTRSQALHGEARWLLERGNAQAVEYAQRLDNAVADAQLKTFAARREVMERAHLWQRGQMLGVMAAAISALVAYMLYLLRRLDSQLDDAAAEAPSESMTSSAPSDTSRGLVASPHR</sequence>
<keyword evidence="2" id="KW-0812">Transmembrane</keyword>
<comment type="caution">
    <text evidence="3">The sequence shown here is derived from an EMBL/GenBank/DDBJ whole genome shotgun (WGS) entry which is preliminary data.</text>
</comment>
<evidence type="ECO:0008006" key="5">
    <source>
        <dbReference type="Google" id="ProtNLM"/>
    </source>
</evidence>
<dbReference type="Proteomes" id="UP001291309">
    <property type="component" value="Unassembled WGS sequence"/>
</dbReference>
<name>A0ABU5GUW3_9BACT</name>
<dbReference type="PROSITE" id="PS51257">
    <property type="entry name" value="PROKAR_LIPOPROTEIN"/>
    <property type="match status" value="1"/>
</dbReference>
<keyword evidence="2" id="KW-1133">Transmembrane helix</keyword>
<keyword evidence="4" id="KW-1185">Reference proteome</keyword>
<feature type="transmembrane region" description="Helical" evidence="2">
    <location>
        <begin position="81"/>
        <end position="101"/>
    </location>
</feature>
<reference evidence="3 4" key="1">
    <citation type="submission" date="2023-12" db="EMBL/GenBank/DDBJ databases">
        <title>the genome sequence of Hyalangium sp. s54d21.</title>
        <authorList>
            <person name="Zhang X."/>
        </authorList>
    </citation>
    <scope>NUCLEOTIDE SEQUENCE [LARGE SCALE GENOMIC DNA]</scope>
    <source>
        <strain evidence="4">s54d21</strain>
    </source>
</reference>